<feature type="domain" description="Membrane insertase YidC/Oxa/ALB C-terminal" evidence="7">
    <location>
        <begin position="3"/>
        <end position="218"/>
    </location>
</feature>
<dbReference type="Proteomes" id="UP001233999">
    <property type="component" value="Unassembled WGS sequence"/>
</dbReference>
<evidence type="ECO:0000256" key="3">
    <source>
        <dbReference type="ARBA" id="ARBA00022989"/>
    </source>
</evidence>
<feature type="transmembrane region" description="Helical" evidence="6">
    <location>
        <begin position="177"/>
        <end position="196"/>
    </location>
</feature>
<name>A0AAD8E6C8_DIPPU</name>
<reference evidence="8" key="2">
    <citation type="submission" date="2023-05" db="EMBL/GenBank/DDBJ databases">
        <authorList>
            <person name="Fouks B."/>
        </authorList>
    </citation>
    <scope>NUCLEOTIDE SEQUENCE</scope>
    <source>
        <strain evidence="8">Stay&amp;Tobe</strain>
        <tissue evidence="8">Testes</tissue>
    </source>
</reference>
<proteinExistence type="inferred from homology"/>
<comment type="caution">
    <text evidence="8">The sequence shown here is derived from an EMBL/GenBank/DDBJ whole genome shotgun (WGS) entry which is preliminary data.</text>
</comment>
<dbReference type="AlphaFoldDB" id="A0AAD8E6C8"/>
<dbReference type="CDD" id="cd20069">
    <property type="entry name" value="5TM_Oxa1-like"/>
    <property type="match status" value="1"/>
</dbReference>
<keyword evidence="9" id="KW-1185">Reference proteome</keyword>
<gene>
    <name evidence="8" type="ORF">L9F63_005326</name>
</gene>
<keyword evidence="2 5" id="KW-0812">Transmembrane</keyword>
<reference evidence="8" key="1">
    <citation type="journal article" date="2023" name="IScience">
        <title>Live-bearing cockroach genome reveals convergent evolutionary mechanisms linked to viviparity in insects and beyond.</title>
        <authorList>
            <person name="Fouks B."/>
            <person name="Harrison M.C."/>
            <person name="Mikhailova A.A."/>
            <person name="Marchal E."/>
            <person name="English S."/>
            <person name="Carruthers M."/>
            <person name="Jennings E.C."/>
            <person name="Chiamaka E.L."/>
            <person name="Frigard R.A."/>
            <person name="Pippel M."/>
            <person name="Attardo G.M."/>
            <person name="Benoit J.B."/>
            <person name="Bornberg-Bauer E."/>
            <person name="Tobe S.S."/>
        </authorList>
    </citation>
    <scope>NUCLEOTIDE SEQUENCE</scope>
    <source>
        <strain evidence="8">Stay&amp;Tobe</strain>
    </source>
</reference>
<evidence type="ECO:0000256" key="5">
    <source>
        <dbReference type="RuleBase" id="RU003945"/>
    </source>
</evidence>
<evidence type="ECO:0000256" key="2">
    <source>
        <dbReference type="ARBA" id="ARBA00022692"/>
    </source>
</evidence>
<dbReference type="GO" id="GO:0033617">
    <property type="term" value="P:mitochondrial respiratory chain complex IV assembly"/>
    <property type="evidence" value="ECO:0007669"/>
    <property type="project" value="TreeGrafter"/>
</dbReference>
<dbReference type="GO" id="GO:0005743">
    <property type="term" value="C:mitochondrial inner membrane"/>
    <property type="evidence" value="ECO:0007669"/>
    <property type="project" value="TreeGrafter"/>
</dbReference>
<evidence type="ECO:0000256" key="6">
    <source>
        <dbReference type="SAM" id="Phobius"/>
    </source>
</evidence>
<keyword evidence="3 6" id="KW-1133">Transmembrane helix</keyword>
<comment type="subcellular location">
    <subcellularLocation>
        <location evidence="1 5">Membrane</location>
        <topology evidence="1 5">Multi-pass membrane protein</topology>
    </subcellularLocation>
</comment>
<evidence type="ECO:0000313" key="9">
    <source>
        <dbReference type="Proteomes" id="UP001233999"/>
    </source>
</evidence>
<dbReference type="GO" id="GO:0032977">
    <property type="term" value="F:membrane insertase activity"/>
    <property type="evidence" value="ECO:0007669"/>
    <property type="project" value="InterPro"/>
</dbReference>
<protein>
    <recommendedName>
        <fullName evidence="7">Membrane insertase YidC/Oxa/ALB C-terminal domain-containing protein</fullName>
    </recommendedName>
</protein>
<sequence length="264" mass="30246">MVATIILTTVFVRSVITLPLAVYQNYILAKVENLQLVEMPEIVKELKRETAIAMKQFNWTEKEARMIYNRSLKKQWNNLILRDNCHPFKASILLWVQIPMWISISVAIRNLVYMLPHQDAAMVTYMEMSVGGFGWIPNLLIPDEALVLPVALGLINLAIVELQTMSKIRKDTKLQKYVTNLFRGLSLLMIPIAASVPSCLNLYWVTSSTYGLIQNLVLLSPKIKKLTKIPETPSQLENPYKHIAAEIRNRAARIPTFWKSRVKN</sequence>
<dbReference type="EMBL" id="JASPKZ010008878">
    <property type="protein sequence ID" value="KAJ9578456.1"/>
    <property type="molecule type" value="Genomic_DNA"/>
</dbReference>
<evidence type="ECO:0000259" key="7">
    <source>
        <dbReference type="Pfam" id="PF02096"/>
    </source>
</evidence>
<feature type="transmembrane region" description="Helical" evidence="6">
    <location>
        <begin position="146"/>
        <end position="165"/>
    </location>
</feature>
<dbReference type="Pfam" id="PF02096">
    <property type="entry name" value="60KD_IMP"/>
    <property type="match status" value="1"/>
</dbReference>
<keyword evidence="4 6" id="KW-0472">Membrane</keyword>
<accession>A0AAD8E6C8</accession>
<dbReference type="PANTHER" id="PTHR12428">
    <property type="entry name" value="OXA1"/>
    <property type="match status" value="1"/>
</dbReference>
<dbReference type="PANTHER" id="PTHR12428:SF65">
    <property type="entry name" value="CYTOCHROME C OXIDASE ASSEMBLY PROTEIN COX18, MITOCHONDRIAL"/>
    <property type="match status" value="1"/>
</dbReference>
<evidence type="ECO:0000313" key="8">
    <source>
        <dbReference type="EMBL" id="KAJ9578456.1"/>
    </source>
</evidence>
<dbReference type="InterPro" id="IPR028055">
    <property type="entry name" value="YidC/Oxa/ALB_C"/>
</dbReference>
<organism evidence="8 9">
    <name type="scientific">Diploptera punctata</name>
    <name type="common">Pacific beetle cockroach</name>
    <dbReference type="NCBI Taxonomy" id="6984"/>
    <lineage>
        <taxon>Eukaryota</taxon>
        <taxon>Metazoa</taxon>
        <taxon>Ecdysozoa</taxon>
        <taxon>Arthropoda</taxon>
        <taxon>Hexapoda</taxon>
        <taxon>Insecta</taxon>
        <taxon>Pterygota</taxon>
        <taxon>Neoptera</taxon>
        <taxon>Polyneoptera</taxon>
        <taxon>Dictyoptera</taxon>
        <taxon>Blattodea</taxon>
        <taxon>Blaberoidea</taxon>
        <taxon>Blaberidae</taxon>
        <taxon>Diplopterinae</taxon>
        <taxon>Diploptera</taxon>
    </lineage>
</organism>
<comment type="similarity">
    <text evidence="5">Belongs to the OXA1/ALB3/YidC family.</text>
</comment>
<feature type="transmembrane region" description="Helical" evidence="6">
    <location>
        <begin position="88"/>
        <end position="108"/>
    </location>
</feature>
<evidence type="ECO:0000256" key="4">
    <source>
        <dbReference type="ARBA" id="ARBA00023136"/>
    </source>
</evidence>
<dbReference type="GO" id="GO:0032979">
    <property type="term" value="P:protein insertion into mitochondrial inner membrane from matrix"/>
    <property type="evidence" value="ECO:0007669"/>
    <property type="project" value="TreeGrafter"/>
</dbReference>
<dbReference type="InterPro" id="IPR001708">
    <property type="entry name" value="YidC/ALB3/OXA1/COX18"/>
</dbReference>
<evidence type="ECO:0000256" key="1">
    <source>
        <dbReference type="ARBA" id="ARBA00004141"/>
    </source>
</evidence>